<organism evidence="2 3">
    <name type="scientific">Halobacillus trueperi</name>
    <dbReference type="NCBI Taxonomy" id="156205"/>
    <lineage>
        <taxon>Bacteria</taxon>
        <taxon>Bacillati</taxon>
        <taxon>Bacillota</taxon>
        <taxon>Bacilli</taxon>
        <taxon>Bacillales</taxon>
        <taxon>Bacillaceae</taxon>
        <taxon>Halobacillus</taxon>
    </lineage>
</organism>
<proteinExistence type="predicted"/>
<evidence type="ECO:0000259" key="1">
    <source>
        <dbReference type="Pfam" id="PF01695"/>
    </source>
</evidence>
<dbReference type="Gene3D" id="3.40.50.300">
    <property type="entry name" value="P-loop containing nucleotide triphosphate hydrolases"/>
    <property type="match status" value="1"/>
</dbReference>
<dbReference type="Pfam" id="PF01695">
    <property type="entry name" value="IstB_IS21"/>
    <property type="match status" value="1"/>
</dbReference>
<dbReference type="InterPro" id="IPR002611">
    <property type="entry name" value="IstB_ATP-bd"/>
</dbReference>
<name>A0A3D8VLL0_9BACI</name>
<evidence type="ECO:0000313" key="3">
    <source>
        <dbReference type="Proteomes" id="UP000257032"/>
    </source>
</evidence>
<dbReference type="GO" id="GO:0005524">
    <property type="term" value="F:ATP binding"/>
    <property type="evidence" value="ECO:0007669"/>
    <property type="project" value="InterPro"/>
</dbReference>
<dbReference type="AlphaFoldDB" id="A0A3D8VLL0"/>
<dbReference type="EMBL" id="QTLC01000048">
    <property type="protein sequence ID" value="RDY70294.1"/>
    <property type="molecule type" value="Genomic_DNA"/>
</dbReference>
<accession>A0A3D8VLL0</accession>
<evidence type="ECO:0000313" key="2">
    <source>
        <dbReference type="EMBL" id="RDY70294.1"/>
    </source>
</evidence>
<reference evidence="2 3" key="1">
    <citation type="submission" date="2018-08" db="EMBL/GenBank/DDBJ databases">
        <title>Genome sequence of strict halophilic Halobacillus trueperi SS1 isolated from Lunsu, a salty water body of North West Himalayas.</title>
        <authorList>
            <person name="Gupta S."/>
            <person name="Sharma P."/>
            <person name="Dev K."/>
            <person name="Baumler D."/>
            <person name="Sourirajan A."/>
        </authorList>
    </citation>
    <scope>NUCLEOTIDE SEQUENCE [LARGE SCALE GENOMIC DNA]</scope>
    <source>
        <strain evidence="2 3">SS1</strain>
    </source>
</reference>
<dbReference type="PANTHER" id="PTHR30050:SF4">
    <property type="entry name" value="ATP-BINDING PROTEIN RV3427C IN INSERTION SEQUENCE-RELATED"/>
    <property type="match status" value="1"/>
</dbReference>
<gene>
    <name evidence="2" type="ORF">DXT76_13545</name>
</gene>
<feature type="domain" description="IstB-like ATP-binding" evidence="1">
    <location>
        <begin position="64"/>
        <end position="276"/>
    </location>
</feature>
<sequence>MNSTADGMNKVMKHLQMRGINPIGERECETCGATVPIIERITADGDRIEQSRCMNCDNQTLKDSLPKVAATEEERKEMNLRRKNIGFSKIYEVIPDSLKDATFKNYFPENDSEKEAKKAAIQFVKQFDDKEKENHSLILRGGMGIGKSHLARCISRNLREFGKSTMFIRTDDLLKLIRSSYDRNSSLEESEVYERLGSMDVLILDEIGAEYHRREDGYETWASEKILKLVDSREIKPTVFTSNYTAEELIDKYGSIQGGRIVSRMKHGAENLILEGRDRRL</sequence>
<dbReference type="Proteomes" id="UP000257032">
    <property type="component" value="Unassembled WGS sequence"/>
</dbReference>
<dbReference type="RefSeq" id="WP_115894471.1">
    <property type="nucleotide sequence ID" value="NZ_QTLC01000048.1"/>
</dbReference>
<dbReference type="InterPro" id="IPR027417">
    <property type="entry name" value="P-loop_NTPase"/>
</dbReference>
<dbReference type="SUPFAM" id="SSF52540">
    <property type="entry name" value="P-loop containing nucleoside triphosphate hydrolases"/>
    <property type="match status" value="1"/>
</dbReference>
<dbReference type="PANTHER" id="PTHR30050">
    <property type="entry name" value="CHROMOSOMAL REPLICATION INITIATOR PROTEIN DNAA"/>
    <property type="match status" value="1"/>
</dbReference>
<dbReference type="CDD" id="cd00009">
    <property type="entry name" value="AAA"/>
    <property type="match status" value="1"/>
</dbReference>
<dbReference type="GO" id="GO:0006260">
    <property type="term" value="P:DNA replication"/>
    <property type="evidence" value="ECO:0007669"/>
    <property type="project" value="TreeGrafter"/>
</dbReference>
<protein>
    <submittedName>
        <fullName evidence="2">AAA family ATPase</fullName>
    </submittedName>
</protein>
<comment type="caution">
    <text evidence="2">The sequence shown here is derived from an EMBL/GenBank/DDBJ whole genome shotgun (WGS) entry which is preliminary data.</text>
</comment>